<evidence type="ECO:0000313" key="5">
    <source>
        <dbReference type="Proteomes" id="UP000663891"/>
    </source>
</evidence>
<dbReference type="OrthoDB" id="275000at2759"/>
<dbReference type="GO" id="GO:0006412">
    <property type="term" value="P:translation"/>
    <property type="evidence" value="ECO:0007669"/>
    <property type="project" value="InterPro"/>
</dbReference>
<dbReference type="EMBL" id="CAJOAY010000105">
    <property type="protein sequence ID" value="CAF3538822.1"/>
    <property type="molecule type" value="Genomic_DNA"/>
</dbReference>
<evidence type="ECO:0000313" key="4">
    <source>
        <dbReference type="EMBL" id="CAF3538822.1"/>
    </source>
</evidence>
<dbReference type="AlphaFoldDB" id="A0A814E9I0"/>
<dbReference type="GO" id="GO:0003735">
    <property type="term" value="F:structural constituent of ribosome"/>
    <property type="evidence" value="ECO:0007669"/>
    <property type="project" value="InterPro"/>
</dbReference>
<dbReference type="SUPFAM" id="SSF81901">
    <property type="entry name" value="HCP-like"/>
    <property type="match status" value="1"/>
</dbReference>
<dbReference type="SUPFAM" id="SSF64263">
    <property type="entry name" value="Prokaryotic ribosomal protein L17"/>
    <property type="match status" value="1"/>
</dbReference>
<gene>
    <name evidence="4" type="ORF">OKA104_LOCUS3488</name>
    <name evidence="3" type="ORF">VCS650_LOCUS12859</name>
</gene>
<evidence type="ECO:0000256" key="2">
    <source>
        <dbReference type="ARBA" id="ARBA00035413"/>
    </source>
</evidence>
<dbReference type="InterPro" id="IPR011990">
    <property type="entry name" value="TPR-like_helical_dom_sf"/>
</dbReference>
<name>A0A814E9I0_9BILA</name>
<dbReference type="Gene3D" id="1.25.40.10">
    <property type="entry name" value="Tetratricopeptide repeat domain"/>
    <property type="match status" value="1"/>
</dbReference>
<accession>A0A814E9I0</accession>
<dbReference type="Pfam" id="PF01196">
    <property type="entry name" value="Ribosomal_L17"/>
    <property type="match status" value="1"/>
</dbReference>
<dbReference type="InterPro" id="IPR052748">
    <property type="entry name" value="ISR_Activator"/>
</dbReference>
<dbReference type="SMART" id="SM00671">
    <property type="entry name" value="SEL1"/>
    <property type="match status" value="1"/>
</dbReference>
<evidence type="ECO:0000256" key="1">
    <source>
        <dbReference type="ARBA" id="ARBA00035290"/>
    </source>
</evidence>
<dbReference type="InterPro" id="IPR036373">
    <property type="entry name" value="Ribosomal_bL17_sf"/>
</dbReference>
<proteinExistence type="predicted"/>
<dbReference type="Pfam" id="PF08238">
    <property type="entry name" value="Sel1"/>
    <property type="match status" value="1"/>
</dbReference>
<protein>
    <recommendedName>
        <fullName evidence="1">Large ribosomal subunit protein bL17m</fullName>
    </recommendedName>
    <alternativeName>
        <fullName evidence="2">39S ribosomal protein L17, mitochondrial</fullName>
    </alternativeName>
</protein>
<comment type="caution">
    <text evidence="3">The sequence shown here is derived from an EMBL/GenBank/DDBJ whole genome shotgun (WGS) entry which is preliminary data.</text>
</comment>
<dbReference type="GO" id="GO:0005840">
    <property type="term" value="C:ribosome"/>
    <property type="evidence" value="ECO:0007669"/>
    <property type="project" value="InterPro"/>
</dbReference>
<dbReference type="EMBL" id="CAJNON010000100">
    <property type="protein sequence ID" value="CAF0965768.1"/>
    <property type="molecule type" value="Genomic_DNA"/>
</dbReference>
<dbReference type="InterPro" id="IPR000456">
    <property type="entry name" value="Ribosomal_bL17"/>
</dbReference>
<reference evidence="3" key="1">
    <citation type="submission" date="2021-02" db="EMBL/GenBank/DDBJ databases">
        <authorList>
            <person name="Nowell W R."/>
        </authorList>
    </citation>
    <scope>NUCLEOTIDE SEQUENCE</scope>
</reference>
<evidence type="ECO:0000313" key="3">
    <source>
        <dbReference type="EMBL" id="CAF0965768.1"/>
    </source>
</evidence>
<organism evidence="3 5">
    <name type="scientific">Adineta steineri</name>
    <dbReference type="NCBI Taxonomy" id="433720"/>
    <lineage>
        <taxon>Eukaryota</taxon>
        <taxon>Metazoa</taxon>
        <taxon>Spiralia</taxon>
        <taxon>Gnathifera</taxon>
        <taxon>Rotifera</taxon>
        <taxon>Eurotatoria</taxon>
        <taxon>Bdelloidea</taxon>
        <taxon>Adinetida</taxon>
        <taxon>Adinetidae</taxon>
        <taxon>Adineta</taxon>
    </lineage>
</organism>
<dbReference type="Proteomes" id="UP000663891">
    <property type="component" value="Unassembled WGS sequence"/>
</dbReference>
<dbReference type="PANTHER" id="PTHR45011">
    <property type="entry name" value="DAP3-BINDING CELL DEATH ENHANCER 1"/>
    <property type="match status" value="1"/>
</dbReference>
<dbReference type="Proteomes" id="UP000663881">
    <property type="component" value="Unassembled WGS sequence"/>
</dbReference>
<sequence length="439" mass="50750">MWRIANNVYRAFRNTATHRCSQDVLGPLTTIHNTDDDDSDLKKKEKCTIVKTSNIYEVLKNNQFSYENIEKIQEDLKKISFKQVLTKKTNVVKSIETQKSNCIDKEVSSTTSSNKTEETLDSLLQADKTYMNTLKDLSDLHEETMSIINLEIALDAIESGNYQLGIEALENSAKNKTNAAALYNLGICYEQGIGVEADRAKACDYFRQASALGHTNAQFHLTNLSNHIDINDNEDERSERTISENNNSLLRKVFLQFSLSMNYKDEPALRVTVPHALRSKLTIGGQSERHEKIKSILGELFRHERIEGYIRTHDETRQYAERLIELAKKYGDRHVGTMQLMDYWIADKDLIHKVFKVFVPRYANTVGPYTNAHRLPIEYGKHEHIFKQRQNIVLEMKNNPYPRIIPDPRNYSNILTNVLLNEARKEYRNEKKLSEKTDI</sequence>
<dbReference type="InterPro" id="IPR006597">
    <property type="entry name" value="Sel1-like"/>
</dbReference>
<dbReference type="PANTHER" id="PTHR45011:SF1">
    <property type="entry name" value="DAP3-BINDING CELL DEATH ENHANCER 1"/>
    <property type="match status" value="1"/>
</dbReference>
<dbReference type="Gene3D" id="3.90.1030.10">
    <property type="entry name" value="Ribosomal protein L17"/>
    <property type="match status" value="1"/>
</dbReference>